<evidence type="ECO:0000259" key="4">
    <source>
        <dbReference type="PROSITE" id="PS50893"/>
    </source>
</evidence>
<dbReference type="EMBL" id="VSKM01000019">
    <property type="protein sequence ID" value="TYB69536.1"/>
    <property type="molecule type" value="Genomic_DNA"/>
</dbReference>
<evidence type="ECO:0000313" key="5">
    <source>
        <dbReference type="EMBL" id="TYB69536.1"/>
    </source>
</evidence>
<dbReference type="NCBIfam" id="NF007739">
    <property type="entry name" value="PRK10419.1"/>
    <property type="match status" value="2"/>
</dbReference>
<dbReference type="NCBIfam" id="NF008453">
    <property type="entry name" value="PRK11308.1"/>
    <property type="match status" value="2"/>
</dbReference>
<dbReference type="GO" id="GO:0005524">
    <property type="term" value="F:ATP binding"/>
    <property type="evidence" value="ECO:0007669"/>
    <property type="project" value="UniProtKB-KW"/>
</dbReference>
<dbReference type="InterPro" id="IPR013563">
    <property type="entry name" value="Oligopep_ABC_C"/>
</dbReference>
<keyword evidence="3 5" id="KW-0067">ATP-binding</keyword>
<dbReference type="GO" id="GO:0016887">
    <property type="term" value="F:ATP hydrolysis activity"/>
    <property type="evidence" value="ECO:0007669"/>
    <property type="project" value="InterPro"/>
</dbReference>
<dbReference type="InterPro" id="IPR017871">
    <property type="entry name" value="ABC_transporter-like_CS"/>
</dbReference>
<protein>
    <submittedName>
        <fullName evidence="5">ABC transporter ATP-binding protein</fullName>
    </submittedName>
</protein>
<name>A0A8H2QI96_9FLAO</name>
<dbReference type="PROSITE" id="PS00211">
    <property type="entry name" value="ABC_TRANSPORTER_1"/>
    <property type="match status" value="2"/>
</dbReference>
<evidence type="ECO:0000313" key="6">
    <source>
        <dbReference type="Proteomes" id="UP000323324"/>
    </source>
</evidence>
<dbReference type="Gene3D" id="3.40.50.300">
    <property type="entry name" value="P-loop containing nucleotide triphosphate hydrolases"/>
    <property type="match status" value="2"/>
</dbReference>
<dbReference type="Pfam" id="PF08352">
    <property type="entry name" value="oligo_HPY"/>
    <property type="match status" value="1"/>
</dbReference>
<dbReference type="InterPro" id="IPR003439">
    <property type="entry name" value="ABC_transporter-like_ATP-bd"/>
</dbReference>
<keyword evidence="2" id="KW-0547">Nucleotide-binding</keyword>
<dbReference type="Pfam" id="PF00005">
    <property type="entry name" value="ABC_tran"/>
    <property type="match status" value="2"/>
</dbReference>
<dbReference type="Proteomes" id="UP000323324">
    <property type="component" value="Unassembled WGS sequence"/>
</dbReference>
<dbReference type="GO" id="GO:0055085">
    <property type="term" value="P:transmembrane transport"/>
    <property type="evidence" value="ECO:0007669"/>
    <property type="project" value="UniProtKB-ARBA"/>
</dbReference>
<evidence type="ECO:0000256" key="1">
    <source>
        <dbReference type="ARBA" id="ARBA00022448"/>
    </source>
</evidence>
<keyword evidence="1" id="KW-0813">Transport</keyword>
<comment type="caution">
    <text evidence="5">The sequence shown here is derived from an EMBL/GenBank/DDBJ whole genome shotgun (WGS) entry which is preliminary data.</text>
</comment>
<dbReference type="InterPro" id="IPR003593">
    <property type="entry name" value="AAA+_ATPase"/>
</dbReference>
<dbReference type="PROSITE" id="PS50893">
    <property type="entry name" value="ABC_TRANSPORTER_2"/>
    <property type="match status" value="2"/>
</dbReference>
<keyword evidence="6" id="KW-1185">Reference proteome</keyword>
<feature type="domain" description="ABC transporter" evidence="4">
    <location>
        <begin position="306"/>
        <end position="556"/>
    </location>
</feature>
<dbReference type="RefSeq" id="WP_148370886.1">
    <property type="nucleotide sequence ID" value="NZ_VSKM01000019.1"/>
</dbReference>
<dbReference type="AlphaFoldDB" id="A0A8H2QI96"/>
<evidence type="ECO:0000256" key="3">
    <source>
        <dbReference type="ARBA" id="ARBA00022840"/>
    </source>
</evidence>
<sequence>MTKTSLLTVEDLSISFFSEGIENEIIRSISYHLEPNEILGIVGESGSGKSVSSLAILGLLPKTIAKITSGRIVYHNEDLTQISPKAFQTIRGKKIAMIFQEPMSSLNPSMRCGPQVEEILKQHTTLSKKAIKAETLSLFEKVKLPESNRVYKAYPHEISGGQKQRVMIAMAIACKPEILIADEPTTALDVTVQKDIIVLLKALQAENKMSIIFITHDLALISEIADRVLVMYKGAVVEQNTVNHIFKAPEHEYTKALINSRPSLKVRLKTLPTITDVLNDTVLDAVVTPEMRAAKHKILYSTPPLLEVKNVEKDYVSTSGWFSKPEHFKAVDSVSFNIYEGETLGLVGESGCGKSTLGNAILQLDKATAGSILYKGVDITKLSTSETKAMRKDIQIIFQDPYSSLNPRIPVGKAIMEPMKVHNLYKNAAERKEKTMAILKRVGLTEAHFNRYPHEFSGGQRQRIGIARTIALQPKLIVCDESVSALDISVQAQVLNLLNELKETFNFTYLFISHDLAVVKYMSDQLLVMNAGKIEELDDADVIYNTPKKEYTKKLISAIPKGI</sequence>
<dbReference type="PANTHER" id="PTHR43776">
    <property type="entry name" value="TRANSPORT ATP-BINDING PROTEIN"/>
    <property type="match status" value="1"/>
</dbReference>
<organism evidence="5 6">
    <name type="scientific">Bizionia saleffrena</name>
    <dbReference type="NCBI Taxonomy" id="291189"/>
    <lineage>
        <taxon>Bacteria</taxon>
        <taxon>Pseudomonadati</taxon>
        <taxon>Bacteroidota</taxon>
        <taxon>Flavobacteriia</taxon>
        <taxon>Flavobacteriales</taxon>
        <taxon>Flavobacteriaceae</taxon>
        <taxon>Bizionia</taxon>
    </lineage>
</organism>
<dbReference type="CDD" id="cd03257">
    <property type="entry name" value="ABC_NikE_OppD_transporters"/>
    <property type="match status" value="2"/>
</dbReference>
<dbReference type="InterPro" id="IPR050319">
    <property type="entry name" value="ABC_transp_ATP-bind"/>
</dbReference>
<accession>A0A8H2QI96</accession>
<dbReference type="SUPFAM" id="SSF52540">
    <property type="entry name" value="P-loop containing nucleoside triphosphate hydrolases"/>
    <property type="match status" value="2"/>
</dbReference>
<feature type="domain" description="ABC transporter" evidence="4">
    <location>
        <begin position="7"/>
        <end position="258"/>
    </location>
</feature>
<gene>
    <name evidence="5" type="ORF">ES676_13665</name>
</gene>
<proteinExistence type="predicted"/>
<dbReference type="InterPro" id="IPR027417">
    <property type="entry name" value="P-loop_NTPase"/>
</dbReference>
<dbReference type="SMART" id="SM00382">
    <property type="entry name" value="AAA"/>
    <property type="match status" value="2"/>
</dbReference>
<dbReference type="GO" id="GO:0015833">
    <property type="term" value="P:peptide transport"/>
    <property type="evidence" value="ECO:0007669"/>
    <property type="project" value="InterPro"/>
</dbReference>
<dbReference type="FunFam" id="3.40.50.300:FF:000016">
    <property type="entry name" value="Oligopeptide ABC transporter ATP-binding component"/>
    <property type="match status" value="2"/>
</dbReference>
<reference evidence="5 6" key="1">
    <citation type="submission" date="2019-08" db="EMBL/GenBank/DDBJ databases">
        <title>Genomes of Antarctic Bizionia species.</title>
        <authorList>
            <person name="Bowman J.P."/>
        </authorList>
    </citation>
    <scope>NUCLEOTIDE SEQUENCE [LARGE SCALE GENOMIC DNA]</scope>
    <source>
        <strain evidence="5 6">HFD</strain>
    </source>
</reference>
<evidence type="ECO:0000256" key="2">
    <source>
        <dbReference type="ARBA" id="ARBA00022741"/>
    </source>
</evidence>